<accession>A0A0E9WYL4</accession>
<protein>
    <submittedName>
        <fullName evidence="1">Uncharacterized protein</fullName>
    </submittedName>
</protein>
<sequence length="51" mass="5945">MPFPLLSTFLCAVERQLLAMLFVRHSNVSLHTDIYECDSLLLSLYFHTRVC</sequence>
<dbReference type="EMBL" id="GBXM01013000">
    <property type="protein sequence ID" value="JAH95577.1"/>
    <property type="molecule type" value="Transcribed_RNA"/>
</dbReference>
<reference evidence="1" key="2">
    <citation type="journal article" date="2015" name="Fish Shellfish Immunol.">
        <title>Early steps in the European eel (Anguilla anguilla)-Vibrio vulnificus interaction in the gills: Role of the RtxA13 toxin.</title>
        <authorList>
            <person name="Callol A."/>
            <person name="Pajuelo D."/>
            <person name="Ebbesson L."/>
            <person name="Teles M."/>
            <person name="MacKenzie S."/>
            <person name="Amaro C."/>
        </authorList>
    </citation>
    <scope>NUCLEOTIDE SEQUENCE</scope>
</reference>
<evidence type="ECO:0000313" key="1">
    <source>
        <dbReference type="EMBL" id="JAH95577.1"/>
    </source>
</evidence>
<organism evidence="1">
    <name type="scientific">Anguilla anguilla</name>
    <name type="common">European freshwater eel</name>
    <name type="synonym">Muraena anguilla</name>
    <dbReference type="NCBI Taxonomy" id="7936"/>
    <lineage>
        <taxon>Eukaryota</taxon>
        <taxon>Metazoa</taxon>
        <taxon>Chordata</taxon>
        <taxon>Craniata</taxon>
        <taxon>Vertebrata</taxon>
        <taxon>Euteleostomi</taxon>
        <taxon>Actinopterygii</taxon>
        <taxon>Neopterygii</taxon>
        <taxon>Teleostei</taxon>
        <taxon>Anguilliformes</taxon>
        <taxon>Anguillidae</taxon>
        <taxon>Anguilla</taxon>
    </lineage>
</organism>
<dbReference type="AlphaFoldDB" id="A0A0E9WYL4"/>
<proteinExistence type="predicted"/>
<name>A0A0E9WYL4_ANGAN</name>
<reference evidence="1" key="1">
    <citation type="submission" date="2014-11" db="EMBL/GenBank/DDBJ databases">
        <authorList>
            <person name="Amaro Gonzalez C."/>
        </authorList>
    </citation>
    <scope>NUCLEOTIDE SEQUENCE</scope>
</reference>